<organism evidence="2 3">
    <name type="scientific">Gordonia phage Nymphadora</name>
    <dbReference type="NCBI Taxonomy" id="1821558"/>
    <lineage>
        <taxon>Viruses</taxon>
        <taxon>Duplodnaviria</taxon>
        <taxon>Heunggongvirae</taxon>
        <taxon>Uroviricota</taxon>
        <taxon>Caudoviricetes</taxon>
        <taxon>Nymbaxtervirinae</taxon>
        <taxon>Nymphadoravirus</taxon>
        <taxon>Nymphadoravirus nymphadora</taxon>
    </lineage>
</organism>
<dbReference type="Pfam" id="PF24009">
    <property type="entry name" value="DUF7323"/>
    <property type="match status" value="1"/>
</dbReference>
<name>A0A142KAS2_9CAUD</name>
<evidence type="ECO:0000313" key="3">
    <source>
        <dbReference type="Proteomes" id="UP000201747"/>
    </source>
</evidence>
<dbReference type="GeneID" id="29065728"/>
<dbReference type="KEGG" id="vg:29065728"/>
<accession>A0A142KAS2</accession>
<dbReference type="EMBL" id="KU963255">
    <property type="protein sequence ID" value="AMS03205.1"/>
    <property type="molecule type" value="Genomic_DNA"/>
</dbReference>
<feature type="domain" description="DUF7323" evidence="1">
    <location>
        <begin position="1"/>
        <end position="57"/>
    </location>
</feature>
<gene>
    <name evidence="2" type="primary">46</name>
    <name evidence="2" type="ORF">SEA_NYMPHADORA_46</name>
</gene>
<reference evidence="3" key="1">
    <citation type="submission" date="2016-03" db="EMBL/GenBank/DDBJ databases">
        <authorList>
            <person name="Ploux O."/>
        </authorList>
    </citation>
    <scope>NUCLEOTIDE SEQUENCE [LARGE SCALE GENOMIC DNA]</scope>
</reference>
<dbReference type="InterPro" id="IPR055747">
    <property type="entry name" value="DUF7323"/>
</dbReference>
<evidence type="ECO:0000313" key="2">
    <source>
        <dbReference type="EMBL" id="AMS03205.1"/>
    </source>
</evidence>
<protein>
    <recommendedName>
        <fullName evidence="1">DUF7323 domain-containing protein</fullName>
    </recommendedName>
</protein>
<dbReference type="RefSeq" id="YP_009286091.1">
    <property type="nucleotide sequence ID" value="NC_031061.1"/>
</dbReference>
<evidence type="ECO:0000259" key="1">
    <source>
        <dbReference type="Pfam" id="PF24009"/>
    </source>
</evidence>
<dbReference type="Proteomes" id="UP000201747">
    <property type="component" value="Segment"/>
</dbReference>
<sequence length="57" mass="6365">MTAAAVWRPKPYVALPIVGIERYLDCRCCVHAVVEFPATGIVDRIESVPVEQIEVRP</sequence>
<proteinExistence type="predicted"/>
<keyword evidence="3" id="KW-1185">Reference proteome</keyword>